<dbReference type="RefSeq" id="WP_008327622.1">
    <property type="nucleotide sequence ID" value="NZ_AAMT01000016.1"/>
</dbReference>
<organism evidence="3 4">
    <name type="scientific">Maritimibacter alkaliphilus HTCC2654</name>
    <dbReference type="NCBI Taxonomy" id="314271"/>
    <lineage>
        <taxon>Bacteria</taxon>
        <taxon>Pseudomonadati</taxon>
        <taxon>Pseudomonadota</taxon>
        <taxon>Alphaproteobacteria</taxon>
        <taxon>Rhodobacterales</taxon>
        <taxon>Roseobacteraceae</taxon>
        <taxon>Maritimibacter</taxon>
    </lineage>
</organism>
<evidence type="ECO:0000256" key="2">
    <source>
        <dbReference type="ARBA" id="ARBA00023002"/>
    </source>
</evidence>
<keyword evidence="4" id="KW-1185">Reference proteome</keyword>
<evidence type="ECO:0000256" key="1">
    <source>
        <dbReference type="ARBA" id="ARBA00006484"/>
    </source>
</evidence>
<evidence type="ECO:0000313" key="3">
    <source>
        <dbReference type="EMBL" id="EAQ11380.1"/>
    </source>
</evidence>
<comment type="similarity">
    <text evidence="1">Belongs to the short-chain dehydrogenases/reductases (SDR) family.</text>
</comment>
<protein>
    <submittedName>
        <fullName evidence="3">Putative 3-ketoacyl-CoA reductase</fullName>
    </submittedName>
</protein>
<dbReference type="AlphaFoldDB" id="A3VK75"/>
<dbReference type="InterPro" id="IPR002347">
    <property type="entry name" value="SDR_fam"/>
</dbReference>
<dbReference type="HOGENOM" id="CLU_010194_1_2_5"/>
<dbReference type="SUPFAM" id="SSF51735">
    <property type="entry name" value="NAD(P)-binding Rossmann-fold domains"/>
    <property type="match status" value="1"/>
</dbReference>
<dbReference type="EMBL" id="AAMT01000016">
    <property type="protein sequence ID" value="EAQ11380.1"/>
    <property type="molecule type" value="Genomic_DNA"/>
</dbReference>
<proteinExistence type="inferred from homology"/>
<evidence type="ECO:0000313" key="4">
    <source>
        <dbReference type="Proteomes" id="UP000002931"/>
    </source>
</evidence>
<dbReference type="PANTHER" id="PTHR43943">
    <property type="entry name" value="DEHYDROGENASE/REDUCTASE (SDR FAMILY) MEMBER 4"/>
    <property type="match status" value="1"/>
</dbReference>
<dbReference type="InterPro" id="IPR036291">
    <property type="entry name" value="NAD(P)-bd_dom_sf"/>
</dbReference>
<keyword evidence="2" id="KW-0560">Oxidoreductase</keyword>
<dbReference type="Proteomes" id="UP000002931">
    <property type="component" value="Unassembled WGS sequence"/>
</dbReference>
<dbReference type="PANTHER" id="PTHR43943:SF17">
    <property type="entry name" value="3-PHENYLPROPIONATE-DIHYDRODIOL_CINNAMIC ACID-DIHYDRODIOL DEHYDROGENASE"/>
    <property type="match status" value="1"/>
</dbReference>
<dbReference type="PRINTS" id="PR00081">
    <property type="entry name" value="GDHRDH"/>
</dbReference>
<sequence>MDLGLKGKKAIVTGGTKGICRALLDILVEEGCDIAFCARSEDDVKATVAELEGKGVKVVGGTANVKEVEGYQQWLKDAAEELGGCDIFVPGVSAGGGMDGEKSWYKAFEIDLMGCVRGFDALFPYMKASGNASVVFISTTAAVETFIAPMPYNSIKASLITYAKQMSQFHGKRGIRFNVVSPGPILIEGGSWAQIRDSDEAFFNSILAQQPDGRMGEADEVAKCIAFLASDAASWVTGTNLIVDGGFTKRVQF</sequence>
<dbReference type="Gene3D" id="3.40.50.720">
    <property type="entry name" value="NAD(P)-binding Rossmann-like Domain"/>
    <property type="match status" value="1"/>
</dbReference>
<dbReference type="Pfam" id="PF13561">
    <property type="entry name" value="adh_short_C2"/>
    <property type="match status" value="1"/>
</dbReference>
<accession>A3VK75</accession>
<dbReference type="OrthoDB" id="9793325at2"/>
<comment type="caution">
    <text evidence="3">The sequence shown here is derived from an EMBL/GenBank/DDBJ whole genome shotgun (WGS) entry which is preliminary data.</text>
</comment>
<reference evidence="3 4" key="1">
    <citation type="journal article" date="2010" name="J. Bacteriol.">
        <title>Genome sequences of Pelagibaca bermudensis HTCC2601T and Maritimibacter alkaliphilus HTCC2654T, the type strains of two marine Roseobacter genera.</title>
        <authorList>
            <person name="Thrash J.C."/>
            <person name="Cho J.C."/>
            <person name="Ferriera S."/>
            <person name="Johnson J."/>
            <person name="Vergin K.L."/>
            <person name="Giovannoni S.J."/>
        </authorList>
    </citation>
    <scope>NUCLEOTIDE SEQUENCE [LARGE SCALE GENOMIC DNA]</scope>
    <source>
        <strain evidence="3 4">HTCC2654</strain>
    </source>
</reference>
<gene>
    <name evidence="3" type="ORF">RB2654_23498</name>
</gene>
<dbReference type="GO" id="GO:0016491">
    <property type="term" value="F:oxidoreductase activity"/>
    <property type="evidence" value="ECO:0007669"/>
    <property type="project" value="UniProtKB-KW"/>
</dbReference>
<dbReference type="STRING" id="314271.RB2654_23498"/>
<name>A3VK75_9RHOB</name>